<dbReference type="AlphaFoldDB" id="A0A060VR07"/>
<protein>
    <submittedName>
        <fullName evidence="1">Uncharacterized protein</fullName>
    </submittedName>
</protein>
<accession>A0A060VR07</accession>
<name>A0A060VR07_ONCMY</name>
<dbReference type="PaxDb" id="8022-A0A060VR07"/>
<evidence type="ECO:0000313" key="2">
    <source>
        <dbReference type="Proteomes" id="UP000193380"/>
    </source>
</evidence>
<evidence type="ECO:0000313" key="1">
    <source>
        <dbReference type="EMBL" id="CDQ57277.1"/>
    </source>
</evidence>
<reference evidence="1" key="2">
    <citation type="submission" date="2014-03" db="EMBL/GenBank/DDBJ databases">
        <authorList>
            <person name="Genoscope - CEA"/>
        </authorList>
    </citation>
    <scope>NUCLEOTIDE SEQUENCE</scope>
</reference>
<dbReference type="STRING" id="8022.A0A060VR07"/>
<dbReference type="Proteomes" id="UP000193380">
    <property type="component" value="Unassembled WGS sequence"/>
</dbReference>
<dbReference type="EMBL" id="FR904284">
    <property type="protein sequence ID" value="CDQ57277.1"/>
    <property type="molecule type" value="Genomic_DNA"/>
</dbReference>
<organism evidence="1 2">
    <name type="scientific">Oncorhynchus mykiss</name>
    <name type="common">Rainbow trout</name>
    <name type="synonym">Salmo gairdneri</name>
    <dbReference type="NCBI Taxonomy" id="8022"/>
    <lineage>
        <taxon>Eukaryota</taxon>
        <taxon>Metazoa</taxon>
        <taxon>Chordata</taxon>
        <taxon>Craniata</taxon>
        <taxon>Vertebrata</taxon>
        <taxon>Euteleostomi</taxon>
        <taxon>Actinopterygii</taxon>
        <taxon>Neopterygii</taxon>
        <taxon>Teleostei</taxon>
        <taxon>Protacanthopterygii</taxon>
        <taxon>Salmoniformes</taxon>
        <taxon>Salmonidae</taxon>
        <taxon>Salmoninae</taxon>
        <taxon>Oncorhynchus</taxon>
    </lineage>
</organism>
<reference evidence="1" key="1">
    <citation type="journal article" date="2014" name="Nat. Commun.">
        <title>The rainbow trout genome provides novel insights into evolution after whole-genome duplication in vertebrates.</title>
        <authorList>
            <person name="Berthelot C."/>
            <person name="Brunet F."/>
            <person name="Chalopin D."/>
            <person name="Juanchich A."/>
            <person name="Bernard M."/>
            <person name="Noel B."/>
            <person name="Bento P."/>
            <person name="Da Silva C."/>
            <person name="Labadie K."/>
            <person name="Alberti A."/>
            <person name="Aury J.M."/>
            <person name="Louis A."/>
            <person name="Dehais P."/>
            <person name="Bardou P."/>
            <person name="Montfort J."/>
            <person name="Klopp C."/>
            <person name="Cabau C."/>
            <person name="Gaspin C."/>
            <person name="Thorgaard G.H."/>
            <person name="Boussaha M."/>
            <person name="Quillet E."/>
            <person name="Guyomard R."/>
            <person name="Galiana D."/>
            <person name="Bobe J."/>
            <person name="Volff J.N."/>
            <person name="Genet C."/>
            <person name="Wincker P."/>
            <person name="Jaillon O."/>
            <person name="Roest Crollius H."/>
            <person name="Guiguen Y."/>
        </authorList>
    </citation>
    <scope>NUCLEOTIDE SEQUENCE [LARGE SCALE GENOMIC DNA]</scope>
</reference>
<proteinExistence type="predicted"/>
<sequence>MTCLHCPLQHESASGKTIVEDSQPPTCGSPTATEKDILRYYYYIRNGIDTEHVAAMEDSWLENVLDLVPTHLKRLTRTIELLSDEMKEDYLLSVKKAIVDFVLRDPRENDEDKVKDVPPHRVEMEVVPKPWNKSFLHAQKRMRDKLHSINPTMLSVLDLWHVSFK</sequence>
<gene>
    <name evidence="1" type="ORF">GSONMT00070252001</name>
</gene>